<comment type="similarity">
    <text evidence="2 8">Belongs to the methyltransferase superfamily. RsmD family.</text>
</comment>
<dbReference type="InterPro" id="IPR029063">
    <property type="entry name" value="SAM-dependent_MTases_sf"/>
</dbReference>
<dbReference type="PANTHER" id="PTHR43542:SF1">
    <property type="entry name" value="METHYLTRANSFERASE"/>
    <property type="match status" value="1"/>
</dbReference>
<evidence type="ECO:0000313" key="9">
    <source>
        <dbReference type="EMBL" id="ACR13223.1"/>
    </source>
</evidence>
<sequence>MQRQSKNSQKSSLRIIGGQWRGRKLSIADAEGLRPTGDRVRETLFNWLAPWLPGARCLDLFAGTGALGLEALSRGAAHTTFIETNPHAAATLCEHLNTLDCKQADVLRNDGIAWLNSAAHTPYDIIFVDPPFAKDLWEQALTSIERCAVASAQALVYIETPVDHALNTPPNWQPLKSKTAGKVRFGLWQVA</sequence>
<evidence type="ECO:0000256" key="2">
    <source>
        <dbReference type="ARBA" id="ARBA00005269"/>
    </source>
</evidence>
<dbReference type="Proteomes" id="UP000009080">
    <property type="component" value="Chromosome"/>
</dbReference>
<reference evidence="9 10" key="1">
    <citation type="journal article" date="2009" name="PLoS ONE">
        <title>The complete genome of Teredinibacter turnerae T7901: an intracellular endosymbiont of marine wood-boring bivalves (shipworms).</title>
        <authorList>
            <person name="Yang J.C."/>
            <person name="Madupu R."/>
            <person name="Durkin A.S."/>
            <person name="Ekborg N.A."/>
            <person name="Pedamallu C.S."/>
            <person name="Hostetler J.B."/>
            <person name="Radune D."/>
            <person name="Toms B.S."/>
            <person name="Henrissat B."/>
            <person name="Coutinho P.M."/>
            <person name="Schwarz S."/>
            <person name="Field L."/>
            <person name="Trindade-Silva A.E."/>
            <person name="Soares C.A.G."/>
            <person name="Elshahawi S."/>
            <person name="Hanora A."/>
            <person name="Schmidt E.W."/>
            <person name="Haygood M.G."/>
            <person name="Posfai J."/>
            <person name="Benner J."/>
            <person name="Madinger C."/>
            <person name="Nove J."/>
            <person name="Anton B."/>
            <person name="Chaudhary K."/>
            <person name="Foster J."/>
            <person name="Holman A."/>
            <person name="Kumar S."/>
            <person name="Lessard P.A."/>
            <person name="Luyten Y.A."/>
            <person name="Slatko B."/>
            <person name="Wood N."/>
            <person name="Wu B."/>
            <person name="Teplitski M."/>
            <person name="Mougous J.D."/>
            <person name="Ward N."/>
            <person name="Eisen J.A."/>
            <person name="Badger J.H."/>
            <person name="Distel D.L."/>
        </authorList>
    </citation>
    <scope>NUCLEOTIDE SEQUENCE [LARGE SCALE GENOMIC DNA]</scope>
    <source>
        <strain evidence="10">ATCC 39867 / T7901</strain>
    </source>
</reference>
<evidence type="ECO:0000256" key="1">
    <source>
        <dbReference type="ARBA" id="ARBA00002649"/>
    </source>
</evidence>
<keyword evidence="6 8" id="KW-0808">Transferase</keyword>
<dbReference type="RefSeq" id="WP_015819336.1">
    <property type="nucleotide sequence ID" value="NC_012997.1"/>
</dbReference>
<comment type="catalytic activity">
    <reaction evidence="7 8">
        <text>guanosine(966) in 16S rRNA + S-adenosyl-L-methionine = N(2)-methylguanosine(966) in 16S rRNA + S-adenosyl-L-homocysteine + H(+)</text>
        <dbReference type="Rhea" id="RHEA:23548"/>
        <dbReference type="Rhea" id="RHEA-COMP:10211"/>
        <dbReference type="Rhea" id="RHEA-COMP:10212"/>
        <dbReference type="ChEBI" id="CHEBI:15378"/>
        <dbReference type="ChEBI" id="CHEBI:57856"/>
        <dbReference type="ChEBI" id="CHEBI:59789"/>
        <dbReference type="ChEBI" id="CHEBI:74269"/>
        <dbReference type="ChEBI" id="CHEBI:74481"/>
        <dbReference type="EC" id="2.1.1.171"/>
    </reaction>
</comment>
<dbReference type="SUPFAM" id="SSF53335">
    <property type="entry name" value="S-adenosyl-L-methionine-dependent methyltransferases"/>
    <property type="match status" value="1"/>
</dbReference>
<dbReference type="PROSITE" id="PS00092">
    <property type="entry name" value="N6_MTASE"/>
    <property type="match status" value="1"/>
</dbReference>
<proteinExistence type="inferred from homology"/>
<dbReference type="InterPro" id="IPR002052">
    <property type="entry name" value="DNA_methylase_N6_adenine_CS"/>
</dbReference>
<dbReference type="HOGENOM" id="CLU_075826_2_2_6"/>
<keyword evidence="8" id="KW-0949">S-adenosyl-L-methionine</keyword>
<protein>
    <recommendedName>
        <fullName evidence="4 8">Ribosomal RNA small subunit methyltransferase D</fullName>
        <ecNumber evidence="3 8">2.1.1.171</ecNumber>
    </recommendedName>
</protein>
<dbReference type="EC" id="2.1.1.171" evidence="3 8"/>
<dbReference type="Pfam" id="PF03602">
    <property type="entry name" value="Cons_hypoth95"/>
    <property type="match status" value="1"/>
</dbReference>
<dbReference type="Gene3D" id="3.40.50.150">
    <property type="entry name" value="Vaccinia Virus protein VP39"/>
    <property type="match status" value="1"/>
</dbReference>
<dbReference type="InterPro" id="IPR004398">
    <property type="entry name" value="RNA_MeTrfase_RsmD"/>
</dbReference>
<organism evidence="9 10">
    <name type="scientific">Teredinibacter turnerae (strain ATCC 39867 / T7901)</name>
    <dbReference type="NCBI Taxonomy" id="377629"/>
    <lineage>
        <taxon>Bacteria</taxon>
        <taxon>Pseudomonadati</taxon>
        <taxon>Pseudomonadota</taxon>
        <taxon>Gammaproteobacteria</taxon>
        <taxon>Cellvibrionales</taxon>
        <taxon>Cellvibrionaceae</taxon>
        <taxon>Teredinibacter</taxon>
    </lineage>
</organism>
<name>C5BLM5_TERTT</name>
<evidence type="ECO:0000256" key="3">
    <source>
        <dbReference type="ARBA" id="ARBA00012141"/>
    </source>
</evidence>
<dbReference type="PANTHER" id="PTHR43542">
    <property type="entry name" value="METHYLTRANSFERASE"/>
    <property type="match status" value="1"/>
</dbReference>
<evidence type="ECO:0000256" key="7">
    <source>
        <dbReference type="ARBA" id="ARBA00048326"/>
    </source>
</evidence>
<dbReference type="KEGG" id="ttu:TERTU_0247"/>
<evidence type="ECO:0000256" key="6">
    <source>
        <dbReference type="ARBA" id="ARBA00022679"/>
    </source>
</evidence>
<evidence type="ECO:0000313" key="10">
    <source>
        <dbReference type="Proteomes" id="UP000009080"/>
    </source>
</evidence>
<keyword evidence="8" id="KW-0698">rRNA processing</keyword>
<keyword evidence="5 8" id="KW-0489">Methyltransferase</keyword>
<dbReference type="EMBL" id="CP001614">
    <property type="protein sequence ID" value="ACR13223.1"/>
    <property type="molecule type" value="Genomic_DNA"/>
</dbReference>
<dbReference type="NCBIfam" id="TIGR00095">
    <property type="entry name" value="16S rRNA (guanine(966)-N(2))-methyltransferase RsmD"/>
    <property type="match status" value="1"/>
</dbReference>
<dbReference type="CDD" id="cd02440">
    <property type="entry name" value="AdoMet_MTases"/>
    <property type="match status" value="1"/>
</dbReference>
<dbReference type="eggNOG" id="COG0742">
    <property type="taxonomic scope" value="Bacteria"/>
</dbReference>
<evidence type="ECO:0000256" key="5">
    <source>
        <dbReference type="ARBA" id="ARBA00022603"/>
    </source>
</evidence>
<dbReference type="PIRSF" id="PIRSF004553">
    <property type="entry name" value="CHP00095"/>
    <property type="match status" value="1"/>
</dbReference>
<dbReference type="OrthoDB" id="9803017at2"/>
<comment type="function">
    <text evidence="1 8">Specifically methylates the guanine in position 966 of 16S rRNA in the assembled 30S particle.</text>
</comment>
<evidence type="ECO:0000256" key="4">
    <source>
        <dbReference type="ARBA" id="ARBA00013682"/>
    </source>
</evidence>
<dbReference type="GO" id="GO:0003676">
    <property type="term" value="F:nucleic acid binding"/>
    <property type="evidence" value="ECO:0007669"/>
    <property type="project" value="InterPro"/>
</dbReference>
<dbReference type="STRING" id="377629.TERTU_0247"/>
<dbReference type="GO" id="GO:0052913">
    <property type="term" value="F:16S rRNA (guanine(966)-N(2))-methyltransferase activity"/>
    <property type="evidence" value="ECO:0007669"/>
    <property type="project" value="UniProtKB-EC"/>
</dbReference>
<evidence type="ECO:0000256" key="8">
    <source>
        <dbReference type="PIRNR" id="PIRNR004553"/>
    </source>
</evidence>
<gene>
    <name evidence="9" type="primary">rsmD</name>
    <name evidence="9" type="ordered locus">TERTU_0247</name>
</gene>
<accession>C5BLM5</accession>
<dbReference type="AlphaFoldDB" id="C5BLM5"/>
<keyword evidence="10" id="KW-1185">Reference proteome</keyword>